<keyword evidence="4" id="KW-1185">Reference proteome</keyword>
<proteinExistence type="predicted"/>
<evidence type="ECO:0008006" key="5">
    <source>
        <dbReference type="Google" id="ProtNLM"/>
    </source>
</evidence>
<evidence type="ECO:0000313" key="4">
    <source>
        <dbReference type="Proteomes" id="UP001614338"/>
    </source>
</evidence>
<evidence type="ECO:0000313" key="3">
    <source>
        <dbReference type="EMBL" id="MFI8751916.1"/>
    </source>
</evidence>
<accession>A0ABW8C0B7</accession>
<name>A0ABW8C0B7_9GAMM</name>
<dbReference type="RefSeq" id="WP_399846531.1">
    <property type="nucleotide sequence ID" value="NZ_JBITWC010000049.1"/>
</dbReference>
<evidence type="ECO:0000256" key="1">
    <source>
        <dbReference type="SAM" id="MobiDB-lite"/>
    </source>
</evidence>
<dbReference type="EMBL" id="JBITWC010000049">
    <property type="protein sequence ID" value="MFI8751916.1"/>
    <property type="molecule type" value="Genomic_DNA"/>
</dbReference>
<evidence type="ECO:0000256" key="2">
    <source>
        <dbReference type="SAM" id="SignalP"/>
    </source>
</evidence>
<sequence>MRTRCLVKLSVAGLSLCFVSAAANASVQQLEADLQARLAGDGASMAIGQLVEEANSYVAEDVAIAYANGDLLSIARYRVQGNYAAPNSITLDGLSISEVGMNTPVLSVGELVLMEPEAAVPALETFKAEGSVLKALNARDITFRLEGSMAEELAAELDSKALAGYLSIDSLDLEAVSSAAVGLMAMQGISGELNDLETGISATLALADMRLEALEGLDHPGEERLEHGELNGFSLIGEEWSVLLENAWVKGNSYIGEAGFSGAEFDLGELIHLVPPAEREELQAINRVLTGGTGRLSAEGQSQSQWREESGRHRLTSEGFLNLSGAGSLEFSMDLPVSLPKGATLEQATQNPALFEAATLHGGNVVVAYADEGMLPRIATEMAAQEGISEEQAMSEAWAQARQLGPLLGPQVTKLMVGLVDIMAGKAQSLTVNVALPDPFILNQFILNPMSSSERLTFTFELK</sequence>
<organism evidence="3 4">
    <name type="scientific">Vreelandella lionensis</name>
    <dbReference type="NCBI Taxonomy" id="1144478"/>
    <lineage>
        <taxon>Bacteria</taxon>
        <taxon>Pseudomonadati</taxon>
        <taxon>Pseudomonadota</taxon>
        <taxon>Gammaproteobacteria</taxon>
        <taxon>Oceanospirillales</taxon>
        <taxon>Halomonadaceae</taxon>
        <taxon>Vreelandella</taxon>
    </lineage>
</organism>
<comment type="caution">
    <text evidence="3">The sequence shown here is derived from an EMBL/GenBank/DDBJ whole genome shotgun (WGS) entry which is preliminary data.</text>
</comment>
<feature type="chain" id="PRO_5047542992" description="DUF2125 domain-containing protein" evidence="2">
    <location>
        <begin position="26"/>
        <end position="463"/>
    </location>
</feature>
<feature type="signal peptide" evidence="2">
    <location>
        <begin position="1"/>
        <end position="25"/>
    </location>
</feature>
<protein>
    <recommendedName>
        <fullName evidence="5">DUF2125 domain-containing protein</fullName>
    </recommendedName>
</protein>
<gene>
    <name evidence="3" type="ORF">ACIGG6_18195</name>
</gene>
<dbReference type="Proteomes" id="UP001614338">
    <property type="component" value="Unassembled WGS sequence"/>
</dbReference>
<keyword evidence="2" id="KW-0732">Signal</keyword>
<feature type="region of interest" description="Disordered" evidence="1">
    <location>
        <begin position="293"/>
        <end position="312"/>
    </location>
</feature>
<reference evidence="3 4" key="1">
    <citation type="submission" date="2024-10" db="EMBL/GenBank/DDBJ databases">
        <title>The Natural Products Discovery Center: Release of the First 8490 Sequenced Strains for Exploring Actinobacteria Biosynthetic Diversity.</title>
        <authorList>
            <person name="Kalkreuter E."/>
            <person name="Kautsar S.A."/>
            <person name="Yang D."/>
            <person name="Bader C.D."/>
            <person name="Teijaro C.N."/>
            <person name="Fluegel L."/>
            <person name="Davis C.M."/>
            <person name="Simpson J.R."/>
            <person name="Lauterbach L."/>
            <person name="Steele A.D."/>
            <person name="Gui C."/>
            <person name="Meng S."/>
            <person name="Li G."/>
            <person name="Viehrig K."/>
            <person name="Ye F."/>
            <person name="Su P."/>
            <person name="Kiefer A.F."/>
            <person name="Nichols A."/>
            <person name="Cepeda A.J."/>
            <person name="Yan W."/>
            <person name="Fan B."/>
            <person name="Jiang Y."/>
            <person name="Adhikari A."/>
            <person name="Zheng C.-J."/>
            <person name="Schuster L."/>
            <person name="Cowan T.M."/>
            <person name="Smanski M.J."/>
            <person name="Chevrette M.G."/>
            <person name="De Carvalho L.P.S."/>
            <person name="Shen B."/>
        </authorList>
    </citation>
    <scope>NUCLEOTIDE SEQUENCE [LARGE SCALE GENOMIC DNA]</scope>
    <source>
        <strain evidence="3 4">NPDC077409</strain>
    </source>
</reference>